<protein>
    <submittedName>
        <fullName evidence="1">Uncharacterized protein</fullName>
    </submittedName>
</protein>
<gene>
    <name evidence="1" type="ORF">SV7mr_30320</name>
</gene>
<organism evidence="1 2">
    <name type="scientific">Stieleria bergensis</name>
    <dbReference type="NCBI Taxonomy" id="2528025"/>
    <lineage>
        <taxon>Bacteria</taxon>
        <taxon>Pseudomonadati</taxon>
        <taxon>Planctomycetota</taxon>
        <taxon>Planctomycetia</taxon>
        <taxon>Pirellulales</taxon>
        <taxon>Pirellulaceae</taxon>
        <taxon>Stieleria</taxon>
    </lineage>
</organism>
<evidence type="ECO:0000313" key="2">
    <source>
        <dbReference type="Proteomes" id="UP000315003"/>
    </source>
</evidence>
<keyword evidence="2" id="KW-1185">Reference proteome</keyword>
<reference evidence="1 2" key="1">
    <citation type="submission" date="2019-02" db="EMBL/GenBank/DDBJ databases">
        <title>Deep-cultivation of Planctomycetes and their phenomic and genomic characterization uncovers novel biology.</title>
        <authorList>
            <person name="Wiegand S."/>
            <person name="Jogler M."/>
            <person name="Boedeker C."/>
            <person name="Pinto D."/>
            <person name="Vollmers J."/>
            <person name="Rivas-Marin E."/>
            <person name="Kohn T."/>
            <person name="Peeters S.H."/>
            <person name="Heuer A."/>
            <person name="Rast P."/>
            <person name="Oberbeckmann S."/>
            <person name="Bunk B."/>
            <person name="Jeske O."/>
            <person name="Meyerdierks A."/>
            <person name="Storesund J.E."/>
            <person name="Kallscheuer N."/>
            <person name="Luecker S."/>
            <person name="Lage O.M."/>
            <person name="Pohl T."/>
            <person name="Merkel B.J."/>
            <person name="Hornburger P."/>
            <person name="Mueller R.-W."/>
            <person name="Bruemmer F."/>
            <person name="Labrenz M."/>
            <person name="Spormann A.M."/>
            <person name="Op den Camp H."/>
            <person name="Overmann J."/>
            <person name="Amann R."/>
            <person name="Jetten M.S.M."/>
            <person name="Mascher T."/>
            <person name="Medema M.H."/>
            <person name="Devos D.P."/>
            <person name="Kaster A.-K."/>
            <person name="Ovreas L."/>
            <person name="Rohde M."/>
            <person name="Galperin M.Y."/>
            <person name="Jogler C."/>
        </authorList>
    </citation>
    <scope>NUCLEOTIDE SEQUENCE [LARGE SCALE GENOMIC DNA]</scope>
    <source>
        <strain evidence="1 2">SV_7m_r</strain>
    </source>
</reference>
<sequence>MGFRHDIAKSLLAVIVLDFDDLQYRDIAEKNMADSTTRAGNFAWTNSSWSNPPGRFRL</sequence>
<accession>A0A517SWJ9</accession>
<dbReference type="Proteomes" id="UP000315003">
    <property type="component" value="Chromosome"/>
</dbReference>
<evidence type="ECO:0000313" key="1">
    <source>
        <dbReference type="EMBL" id="QDT60509.1"/>
    </source>
</evidence>
<dbReference type="AlphaFoldDB" id="A0A517SWJ9"/>
<name>A0A517SWJ9_9BACT</name>
<dbReference type="EMBL" id="CP036272">
    <property type="protein sequence ID" value="QDT60509.1"/>
    <property type="molecule type" value="Genomic_DNA"/>
</dbReference>
<proteinExistence type="predicted"/>